<protein>
    <recommendedName>
        <fullName evidence="7">Zinc transporter ZupT</fullName>
    </recommendedName>
</protein>
<keyword evidence="4 5" id="KW-0472">Membrane</keyword>
<dbReference type="InterPro" id="IPR003689">
    <property type="entry name" value="ZIP"/>
</dbReference>
<evidence type="ECO:0000256" key="5">
    <source>
        <dbReference type="SAM" id="Phobius"/>
    </source>
</evidence>
<proteinExistence type="predicted"/>
<evidence type="ECO:0000313" key="6">
    <source>
        <dbReference type="EMBL" id="GAG96552.1"/>
    </source>
</evidence>
<name>X1CUC4_9ZZZZ</name>
<sequence length="218" mass="23915">SRDKRVLKPNGKLIMVEHVLSKNKIVAFFENLFNPMVKFLKALLLTSIAGLSTTIGSLLGLAFKRENSRFMSFVLGFTAGVMVGMSFFELLPSGFKEIGFVKASIAFLAGFIFIFIIDYFIPHEYIGQKERITDKTDKKLLRTGLFVALGIGIHNFPEGMATFYSSLVDIKIGIAIAIAIAIHNIPEGIAVSAPVYKATGSRGKAFLWSFLSGVVEPI</sequence>
<dbReference type="EMBL" id="BART01029055">
    <property type="protein sequence ID" value="GAG96552.1"/>
    <property type="molecule type" value="Genomic_DNA"/>
</dbReference>
<feature type="transmembrane region" description="Helical" evidence="5">
    <location>
        <begin position="100"/>
        <end position="120"/>
    </location>
</feature>
<feature type="transmembrane region" description="Helical" evidence="5">
    <location>
        <begin position="42"/>
        <end position="63"/>
    </location>
</feature>
<dbReference type="PANTHER" id="PTHR11040:SF205">
    <property type="entry name" value="ZINC TRANSPORTER ZUPT"/>
    <property type="match status" value="1"/>
</dbReference>
<dbReference type="GO" id="GO:0016020">
    <property type="term" value="C:membrane"/>
    <property type="evidence" value="ECO:0007669"/>
    <property type="project" value="UniProtKB-SubCell"/>
</dbReference>
<comment type="caution">
    <text evidence="6">The sequence shown here is derived from an EMBL/GenBank/DDBJ whole genome shotgun (WGS) entry which is preliminary data.</text>
</comment>
<dbReference type="PANTHER" id="PTHR11040">
    <property type="entry name" value="ZINC/IRON TRANSPORTER"/>
    <property type="match status" value="1"/>
</dbReference>
<keyword evidence="3 5" id="KW-1133">Transmembrane helix</keyword>
<feature type="transmembrane region" description="Helical" evidence="5">
    <location>
        <begin position="140"/>
        <end position="157"/>
    </location>
</feature>
<dbReference type="GO" id="GO:0005385">
    <property type="term" value="F:zinc ion transmembrane transporter activity"/>
    <property type="evidence" value="ECO:0007669"/>
    <property type="project" value="TreeGrafter"/>
</dbReference>
<comment type="subcellular location">
    <subcellularLocation>
        <location evidence="1">Membrane</location>
        <topology evidence="1">Multi-pass membrane protein</topology>
    </subcellularLocation>
</comment>
<evidence type="ECO:0000256" key="1">
    <source>
        <dbReference type="ARBA" id="ARBA00004141"/>
    </source>
</evidence>
<evidence type="ECO:0000256" key="3">
    <source>
        <dbReference type="ARBA" id="ARBA00022989"/>
    </source>
</evidence>
<evidence type="ECO:0000256" key="2">
    <source>
        <dbReference type="ARBA" id="ARBA00022692"/>
    </source>
</evidence>
<evidence type="ECO:0000256" key="4">
    <source>
        <dbReference type="ARBA" id="ARBA00023136"/>
    </source>
</evidence>
<feature type="non-terminal residue" evidence="6">
    <location>
        <position position="1"/>
    </location>
</feature>
<dbReference type="AlphaFoldDB" id="X1CUC4"/>
<reference evidence="6" key="1">
    <citation type="journal article" date="2014" name="Front. Microbiol.">
        <title>High frequency of phylogenetically diverse reductive dehalogenase-homologous genes in deep subseafloor sedimentary metagenomes.</title>
        <authorList>
            <person name="Kawai M."/>
            <person name="Futagami T."/>
            <person name="Toyoda A."/>
            <person name="Takaki Y."/>
            <person name="Nishi S."/>
            <person name="Hori S."/>
            <person name="Arai W."/>
            <person name="Tsubouchi T."/>
            <person name="Morono Y."/>
            <person name="Uchiyama I."/>
            <person name="Ito T."/>
            <person name="Fujiyama A."/>
            <person name="Inagaki F."/>
            <person name="Takami H."/>
        </authorList>
    </citation>
    <scope>NUCLEOTIDE SEQUENCE</scope>
    <source>
        <strain evidence="6">Expedition CK06-06</strain>
    </source>
</reference>
<dbReference type="Pfam" id="PF02535">
    <property type="entry name" value="Zip"/>
    <property type="match status" value="1"/>
</dbReference>
<accession>X1CUC4</accession>
<organism evidence="6">
    <name type="scientific">marine sediment metagenome</name>
    <dbReference type="NCBI Taxonomy" id="412755"/>
    <lineage>
        <taxon>unclassified sequences</taxon>
        <taxon>metagenomes</taxon>
        <taxon>ecological metagenomes</taxon>
    </lineage>
</organism>
<keyword evidence="2 5" id="KW-0812">Transmembrane</keyword>
<gene>
    <name evidence="6" type="ORF">S01H4_51075</name>
</gene>
<feature type="transmembrane region" description="Helical" evidence="5">
    <location>
        <begin position="70"/>
        <end position="88"/>
    </location>
</feature>
<evidence type="ECO:0008006" key="7">
    <source>
        <dbReference type="Google" id="ProtNLM"/>
    </source>
</evidence>